<evidence type="ECO:0000313" key="5">
    <source>
        <dbReference type="EMBL" id="SVD30168.1"/>
    </source>
</evidence>
<gene>
    <name evidence="5" type="ORF">METZ01_LOCUS383022</name>
</gene>
<dbReference type="EMBL" id="UINC01142062">
    <property type="protein sequence ID" value="SVD30168.1"/>
    <property type="molecule type" value="Genomic_DNA"/>
</dbReference>
<accession>A0A382U8Z7</accession>
<dbReference type="AlphaFoldDB" id="A0A382U8Z7"/>
<evidence type="ECO:0000256" key="3">
    <source>
        <dbReference type="ARBA" id="ARBA00022839"/>
    </source>
</evidence>
<dbReference type="InterPro" id="IPR051274">
    <property type="entry name" value="3-5_Exoribonuclease"/>
</dbReference>
<feature type="domain" description="Exonuclease" evidence="4">
    <location>
        <begin position="10"/>
        <end position="192"/>
    </location>
</feature>
<dbReference type="GO" id="GO:0000175">
    <property type="term" value="F:3'-5'-RNA exonuclease activity"/>
    <property type="evidence" value="ECO:0007669"/>
    <property type="project" value="InterPro"/>
</dbReference>
<dbReference type="SUPFAM" id="SSF53098">
    <property type="entry name" value="Ribonuclease H-like"/>
    <property type="match status" value="1"/>
</dbReference>
<dbReference type="InterPro" id="IPR047201">
    <property type="entry name" value="ERI-1_3'hExo-like"/>
</dbReference>
<dbReference type="Pfam" id="PF00929">
    <property type="entry name" value="RNase_T"/>
    <property type="match status" value="1"/>
</dbReference>
<protein>
    <recommendedName>
        <fullName evidence="4">Exonuclease domain-containing protein</fullName>
    </recommendedName>
</protein>
<evidence type="ECO:0000259" key="4">
    <source>
        <dbReference type="SMART" id="SM00479"/>
    </source>
</evidence>
<dbReference type="InterPro" id="IPR012337">
    <property type="entry name" value="RNaseH-like_sf"/>
</dbReference>
<dbReference type="PANTHER" id="PTHR23044">
    <property type="entry name" value="3'-5' EXONUCLEASE ERI1-RELATED"/>
    <property type="match status" value="1"/>
</dbReference>
<dbReference type="SMART" id="SM00479">
    <property type="entry name" value="EXOIII"/>
    <property type="match status" value="1"/>
</dbReference>
<proteinExistence type="predicted"/>
<dbReference type="GO" id="GO:0003676">
    <property type="term" value="F:nucleic acid binding"/>
    <property type="evidence" value="ECO:0007669"/>
    <property type="project" value="InterPro"/>
</dbReference>
<evidence type="ECO:0000256" key="2">
    <source>
        <dbReference type="ARBA" id="ARBA00022801"/>
    </source>
</evidence>
<sequence length="193" mass="21980">MGKHIFTEDKAVVFDLEFTSWPGSNERNWSLPNEDREIIQIGAVKIETTGDMREVDSFQILVRPLKNPILSDYIVNLTEITQEKVEKEGILFPLALSRFINFIGEHPIDILSNGGDEEVIEENCQIHNIPFLSIFKKSTDLKIYFSEVLGISRKNCTSGMLPELFGLNNHEKQHDALGDARSISQALRYLRMG</sequence>
<dbReference type="InterPro" id="IPR013520">
    <property type="entry name" value="Ribonucl_H"/>
</dbReference>
<dbReference type="InterPro" id="IPR036397">
    <property type="entry name" value="RNaseH_sf"/>
</dbReference>
<keyword evidence="1" id="KW-0540">Nuclease</keyword>
<dbReference type="CDD" id="cd06133">
    <property type="entry name" value="ERI-1_3'hExo_like"/>
    <property type="match status" value="1"/>
</dbReference>
<keyword evidence="2" id="KW-0378">Hydrolase</keyword>
<organism evidence="5">
    <name type="scientific">marine metagenome</name>
    <dbReference type="NCBI Taxonomy" id="408172"/>
    <lineage>
        <taxon>unclassified sequences</taxon>
        <taxon>metagenomes</taxon>
        <taxon>ecological metagenomes</taxon>
    </lineage>
</organism>
<reference evidence="5" key="1">
    <citation type="submission" date="2018-05" db="EMBL/GenBank/DDBJ databases">
        <authorList>
            <person name="Lanie J.A."/>
            <person name="Ng W.-L."/>
            <person name="Kazmierczak K.M."/>
            <person name="Andrzejewski T.M."/>
            <person name="Davidsen T.M."/>
            <person name="Wayne K.J."/>
            <person name="Tettelin H."/>
            <person name="Glass J.I."/>
            <person name="Rusch D."/>
            <person name="Podicherti R."/>
            <person name="Tsui H.-C.T."/>
            <person name="Winkler M.E."/>
        </authorList>
    </citation>
    <scope>NUCLEOTIDE SEQUENCE</scope>
</reference>
<dbReference type="Gene3D" id="3.30.420.10">
    <property type="entry name" value="Ribonuclease H-like superfamily/Ribonuclease H"/>
    <property type="match status" value="1"/>
</dbReference>
<name>A0A382U8Z7_9ZZZZ</name>
<evidence type="ECO:0000256" key="1">
    <source>
        <dbReference type="ARBA" id="ARBA00022722"/>
    </source>
</evidence>
<dbReference type="PANTHER" id="PTHR23044:SF61">
    <property type="entry name" value="3'-5' EXORIBONUCLEASE 1-RELATED"/>
    <property type="match status" value="1"/>
</dbReference>
<keyword evidence="3" id="KW-0269">Exonuclease</keyword>